<comment type="caution">
    <text evidence="8">The sequence shown here is derived from an EMBL/GenBank/DDBJ whole genome shotgun (WGS) entry which is preliminary data.</text>
</comment>
<dbReference type="PANTHER" id="PTHR30636">
    <property type="entry name" value="UPF0701 PROTEIN YICC"/>
    <property type="match status" value="1"/>
</dbReference>
<dbReference type="RefSeq" id="WP_229960079.1">
    <property type="nucleotide sequence ID" value="NZ_JAJJWI010000007.1"/>
</dbReference>
<dbReference type="PANTHER" id="PTHR30636:SF3">
    <property type="entry name" value="UPF0701 PROTEIN YICC"/>
    <property type="match status" value="1"/>
</dbReference>
<proteinExistence type="inferred from homology"/>
<accession>A0ABW4WUG1</accession>
<evidence type="ECO:0000313" key="8">
    <source>
        <dbReference type="EMBL" id="MFD2066378.1"/>
    </source>
</evidence>
<evidence type="ECO:0000259" key="7">
    <source>
        <dbReference type="Pfam" id="PF08340"/>
    </source>
</evidence>
<evidence type="ECO:0000256" key="5">
    <source>
        <dbReference type="ARBA" id="ARBA00035648"/>
    </source>
</evidence>
<keyword evidence="3" id="KW-0255">Endonuclease</keyword>
<dbReference type="Pfam" id="PF08340">
    <property type="entry name" value="YicC-like_C"/>
    <property type="match status" value="1"/>
</dbReference>
<evidence type="ECO:0000256" key="2">
    <source>
        <dbReference type="ARBA" id="ARBA00022722"/>
    </source>
</evidence>
<evidence type="ECO:0000256" key="1">
    <source>
        <dbReference type="ARBA" id="ARBA00001968"/>
    </source>
</evidence>
<organism evidence="8 9">
    <name type="scientific">Pontibacter silvestris</name>
    <dbReference type="NCBI Taxonomy" id="2305183"/>
    <lineage>
        <taxon>Bacteria</taxon>
        <taxon>Pseudomonadati</taxon>
        <taxon>Bacteroidota</taxon>
        <taxon>Cytophagia</taxon>
        <taxon>Cytophagales</taxon>
        <taxon>Hymenobacteraceae</taxon>
        <taxon>Pontibacter</taxon>
    </lineage>
</organism>
<dbReference type="Proteomes" id="UP001597369">
    <property type="component" value="Unassembled WGS sequence"/>
</dbReference>
<evidence type="ECO:0000313" key="9">
    <source>
        <dbReference type="Proteomes" id="UP001597369"/>
    </source>
</evidence>
<keyword evidence="4 8" id="KW-0378">Hydrolase</keyword>
<dbReference type="InterPro" id="IPR005229">
    <property type="entry name" value="YicC/YloC-like"/>
</dbReference>
<dbReference type="Pfam" id="PF03755">
    <property type="entry name" value="YicC-like_N"/>
    <property type="match status" value="1"/>
</dbReference>
<keyword evidence="2" id="KW-0540">Nuclease</keyword>
<keyword evidence="9" id="KW-1185">Reference proteome</keyword>
<dbReference type="InterPro" id="IPR013551">
    <property type="entry name" value="YicC-like_C"/>
</dbReference>
<gene>
    <name evidence="8" type="ORF">ACFSKU_05735</name>
</gene>
<name>A0ABW4WUG1_9BACT</name>
<dbReference type="EMBL" id="JBHUHV010000019">
    <property type="protein sequence ID" value="MFD2066378.1"/>
    <property type="molecule type" value="Genomic_DNA"/>
</dbReference>
<comment type="cofactor">
    <cofactor evidence="1">
        <name>a divalent metal cation</name>
        <dbReference type="ChEBI" id="CHEBI:60240"/>
    </cofactor>
</comment>
<feature type="domain" description="Endoribonuclease YicC-like N-terminal" evidence="6">
    <location>
        <begin position="12"/>
        <end position="167"/>
    </location>
</feature>
<dbReference type="NCBIfam" id="TIGR00255">
    <property type="entry name" value="YicC/YloC family endoribonuclease"/>
    <property type="match status" value="1"/>
</dbReference>
<evidence type="ECO:0000256" key="3">
    <source>
        <dbReference type="ARBA" id="ARBA00022759"/>
    </source>
</evidence>
<dbReference type="GO" id="GO:0016787">
    <property type="term" value="F:hydrolase activity"/>
    <property type="evidence" value="ECO:0007669"/>
    <property type="project" value="UniProtKB-KW"/>
</dbReference>
<dbReference type="EC" id="3.1.-.-" evidence="8"/>
<protein>
    <submittedName>
        <fullName evidence="8">YicC/YloC family endoribonuclease</fullName>
        <ecNumber evidence="8">3.1.-.-</ecNumber>
    </submittedName>
</protein>
<evidence type="ECO:0000259" key="6">
    <source>
        <dbReference type="Pfam" id="PF03755"/>
    </source>
</evidence>
<dbReference type="InterPro" id="IPR013527">
    <property type="entry name" value="YicC-like_N"/>
</dbReference>
<sequence length="303" mass="35241">MPFYHFSKEIMLQSMTGFGSARLDADQYTISVEIRSLNSKSMDLNIRLPKFLAEREYEIRNIVTKALVRGKVSINIDYIKNKAQKAKSTINKELLQAYYKELNEAADMVGSSKDDLFRLAMHMPDVLQQDAQEEETTDADWEKVLPLLQEALHNINVFRADEGKALSTEIMSYIDRIRILLAEVEKHDPVRMEHIRGRIKGHLLEISNSEHFDKNRFEQEMVYYMEKLDIAEEKVRLVNHLHYFTETVFLPEPTGKKLGFISQEIGREINTIGSKANDSTIQHHVVEMKEELEKIKEQINNIL</sequence>
<comment type="similarity">
    <text evidence="5">Belongs to the YicC/YloC family.</text>
</comment>
<evidence type="ECO:0000256" key="4">
    <source>
        <dbReference type="ARBA" id="ARBA00022801"/>
    </source>
</evidence>
<reference evidence="9" key="1">
    <citation type="journal article" date="2019" name="Int. J. Syst. Evol. Microbiol.">
        <title>The Global Catalogue of Microorganisms (GCM) 10K type strain sequencing project: providing services to taxonomists for standard genome sequencing and annotation.</title>
        <authorList>
            <consortium name="The Broad Institute Genomics Platform"/>
            <consortium name="The Broad Institute Genome Sequencing Center for Infectious Disease"/>
            <person name="Wu L."/>
            <person name="Ma J."/>
        </authorList>
    </citation>
    <scope>NUCLEOTIDE SEQUENCE [LARGE SCALE GENOMIC DNA]</scope>
    <source>
        <strain evidence="9">JCM 16545</strain>
    </source>
</reference>
<feature type="domain" description="Endoribonuclease YicC-like C-terminal" evidence="7">
    <location>
        <begin position="184"/>
        <end position="302"/>
    </location>
</feature>